<dbReference type="GO" id="GO:0005524">
    <property type="term" value="F:ATP binding"/>
    <property type="evidence" value="ECO:0007669"/>
    <property type="project" value="UniProtKB-KW"/>
</dbReference>
<keyword evidence="6" id="KW-1185">Reference proteome</keyword>
<dbReference type="Gene3D" id="3.40.50.300">
    <property type="entry name" value="P-loop containing nucleotide triphosphate hydrolases"/>
    <property type="match status" value="1"/>
</dbReference>
<dbReference type="PANTHER" id="PTHR42939:SF1">
    <property type="entry name" value="ABC TRANSPORTER ATP-BINDING PROTEIN ALBC-RELATED"/>
    <property type="match status" value="1"/>
</dbReference>
<feature type="domain" description="ABC transporter" evidence="4">
    <location>
        <begin position="2"/>
        <end position="230"/>
    </location>
</feature>
<dbReference type="CDD" id="cd03230">
    <property type="entry name" value="ABC_DR_subfamily_A"/>
    <property type="match status" value="1"/>
</dbReference>
<dbReference type="SUPFAM" id="SSF52540">
    <property type="entry name" value="P-loop containing nucleoside triphosphate hydrolases"/>
    <property type="match status" value="1"/>
</dbReference>
<proteinExistence type="predicted"/>
<dbReference type="Proteomes" id="UP000319004">
    <property type="component" value="Chromosome"/>
</dbReference>
<keyword evidence="1" id="KW-0813">Transport</keyword>
<evidence type="ECO:0000259" key="4">
    <source>
        <dbReference type="PROSITE" id="PS50893"/>
    </source>
</evidence>
<dbReference type="EMBL" id="CP037423">
    <property type="protein sequence ID" value="QDV43483.1"/>
    <property type="molecule type" value="Genomic_DNA"/>
</dbReference>
<gene>
    <name evidence="5" type="primary">ecsA_3</name>
    <name evidence="5" type="ORF">Enr13x_33400</name>
</gene>
<dbReference type="InterPro" id="IPR027417">
    <property type="entry name" value="P-loop_NTPase"/>
</dbReference>
<name>A0A518HRK9_9BACT</name>
<evidence type="ECO:0000256" key="1">
    <source>
        <dbReference type="ARBA" id="ARBA00022448"/>
    </source>
</evidence>
<dbReference type="RefSeq" id="WP_145387665.1">
    <property type="nucleotide sequence ID" value="NZ_CP037423.1"/>
</dbReference>
<dbReference type="KEGG" id="snep:Enr13x_33400"/>
<keyword evidence="2" id="KW-0547">Nucleotide-binding</keyword>
<evidence type="ECO:0000256" key="2">
    <source>
        <dbReference type="ARBA" id="ARBA00022741"/>
    </source>
</evidence>
<dbReference type="InterPro" id="IPR051782">
    <property type="entry name" value="ABC_Transporter_VariousFunc"/>
</dbReference>
<dbReference type="InterPro" id="IPR003593">
    <property type="entry name" value="AAA+_ATPase"/>
</dbReference>
<dbReference type="OrthoDB" id="9795548at2"/>
<dbReference type="PROSITE" id="PS50893">
    <property type="entry name" value="ABC_TRANSPORTER_2"/>
    <property type="match status" value="1"/>
</dbReference>
<protein>
    <submittedName>
        <fullName evidence="5">ABC-type transporter ATP-binding protein EcsA</fullName>
    </submittedName>
</protein>
<evidence type="ECO:0000256" key="3">
    <source>
        <dbReference type="ARBA" id="ARBA00022840"/>
    </source>
</evidence>
<dbReference type="Pfam" id="PF00005">
    <property type="entry name" value="ABC_tran"/>
    <property type="match status" value="1"/>
</dbReference>
<evidence type="ECO:0000313" key="6">
    <source>
        <dbReference type="Proteomes" id="UP000319004"/>
    </source>
</evidence>
<reference evidence="5 6" key="1">
    <citation type="submission" date="2019-03" db="EMBL/GenBank/DDBJ databases">
        <title>Deep-cultivation of Planctomycetes and their phenomic and genomic characterization uncovers novel biology.</title>
        <authorList>
            <person name="Wiegand S."/>
            <person name="Jogler M."/>
            <person name="Boedeker C."/>
            <person name="Pinto D."/>
            <person name="Vollmers J."/>
            <person name="Rivas-Marin E."/>
            <person name="Kohn T."/>
            <person name="Peeters S.H."/>
            <person name="Heuer A."/>
            <person name="Rast P."/>
            <person name="Oberbeckmann S."/>
            <person name="Bunk B."/>
            <person name="Jeske O."/>
            <person name="Meyerdierks A."/>
            <person name="Storesund J.E."/>
            <person name="Kallscheuer N."/>
            <person name="Luecker S."/>
            <person name="Lage O.M."/>
            <person name="Pohl T."/>
            <person name="Merkel B.J."/>
            <person name="Hornburger P."/>
            <person name="Mueller R.-W."/>
            <person name="Bruemmer F."/>
            <person name="Labrenz M."/>
            <person name="Spormann A.M."/>
            <person name="Op den Camp H."/>
            <person name="Overmann J."/>
            <person name="Amann R."/>
            <person name="Jetten M.S.M."/>
            <person name="Mascher T."/>
            <person name="Medema M.H."/>
            <person name="Devos D.P."/>
            <person name="Kaster A.-K."/>
            <person name="Ovreas L."/>
            <person name="Rohde M."/>
            <person name="Galperin M.Y."/>
            <person name="Jogler C."/>
        </authorList>
    </citation>
    <scope>NUCLEOTIDE SEQUENCE [LARGE SCALE GENOMIC DNA]</scope>
    <source>
        <strain evidence="5 6">Enr13</strain>
    </source>
</reference>
<accession>A0A518HRK9</accession>
<dbReference type="AlphaFoldDB" id="A0A518HRK9"/>
<dbReference type="InterPro" id="IPR003439">
    <property type="entry name" value="ABC_transporter-like_ATP-bd"/>
</dbReference>
<sequence length="252" mass="27351">MIEVEAFVKRYGEFVAVAGASFAIPAGSVAALVGPNGAGKTTTIRTLCGILRPTAGRMRVAGADLAVDPILVKQRTAYVPDDPPLFDTLTVQEHLQFIASAYRLTDWQDDADELLGRFTLDEKKNTLASELSRGMRQKVAIACAYLRRPDVLLLDEPMTGLDPPSIRTLKETIREQSQRGATVLVSSHLLSLVDDLCDFLVLIRQGKVLFSGPLGEARERFGGASGSLEEVFFRLTGQAEELGDQDLAVSDD</sequence>
<dbReference type="GO" id="GO:0016887">
    <property type="term" value="F:ATP hydrolysis activity"/>
    <property type="evidence" value="ECO:0007669"/>
    <property type="project" value="InterPro"/>
</dbReference>
<dbReference type="SMART" id="SM00382">
    <property type="entry name" value="AAA"/>
    <property type="match status" value="1"/>
</dbReference>
<dbReference type="PANTHER" id="PTHR42939">
    <property type="entry name" value="ABC TRANSPORTER ATP-BINDING PROTEIN ALBC-RELATED"/>
    <property type="match status" value="1"/>
</dbReference>
<keyword evidence="3 5" id="KW-0067">ATP-binding</keyword>
<evidence type="ECO:0000313" key="5">
    <source>
        <dbReference type="EMBL" id="QDV43483.1"/>
    </source>
</evidence>
<organism evidence="5 6">
    <name type="scientific">Stieleria neptunia</name>
    <dbReference type="NCBI Taxonomy" id="2527979"/>
    <lineage>
        <taxon>Bacteria</taxon>
        <taxon>Pseudomonadati</taxon>
        <taxon>Planctomycetota</taxon>
        <taxon>Planctomycetia</taxon>
        <taxon>Pirellulales</taxon>
        <taxon>Pirellulaceae</taxon>
        <taxon>Stieleria</taxon>
    </lineage>
</organism>